<feature type="region of interest" description="Disordered" evidence="1">
    <location>
        <begin position="160"/>
        <end position="179"/>
    </location>
</feature>
<proteinExistence type="predicted"/>
<evidence type="ECO:0000313" key="2">
    <source>
        <dbReference type="EMBL" id="CAD8850398.1"/>
    </source>
</evidence>
<dbReference type="EMBL" id="HBFQ01035092">
    <property type="protein sequence ID" value="CAD8850398.1"/>
    <property type="molecule type" value="Transcribed_RNA"/>
</dbReference>
<feature type="region of interest" description="Disordered" evidence="1">
    <location>
        <begin position="1"/>
        <end position="98"/>
    </location>
</feature>
<dbReference type="AlphaFoldDB" id="A0A7S1AE96"/>
<organism evidence="2">
    <name type="scientific">Noctiluca scintillans</name>
    <name type="common">Sea sparkle</name>
    <name type="synonym">Red tide dinoflagellate</name>
    <dbReference type="NCBI Taxonomy" id="2966"/>
    <lineage>
        <taxon>Eukaryota</taxon>
        <taxon>Sar</taxon>
        <taxon>Alveolata</taxon>
        <taxon>Dinophyceae</taxon>
        <taxon>Noctilucales</taxon>
        <taxon>Noctilucaceae</taxon>
        <taxon>Noctiluca</taxon>
    </lineage>
</organism>
<feature type="compositionally biased region" description="Polar residues" evidence="1">
    <location>
        <begin position="13"/>
        <end position="33"/>
    </location>
</feature>
<protein>
    <submittedName>
        <fullName evidence="2">Uncharacterized protein</fullName>
    </submittedName>
</protein>
<reference evidence="2" key="1">
    <citation type="submission" date="2021-01" db="EMBL/GenBank/DDBJ databases">
        <authorList>
            <person name="Corre E."/>
            <person name="Pelletier E."/>
            <person name="Niang G."/>
            <person name="Scheremetjew M."/>
            <person name="Finn R."/>
            <person name="Kale V."/>
            <person name="Holt S."/>
            <person name="Cochrane G."/>
            <person name="Meng A."/>
            <person name="Brown T."/>
            <person name="Cohen L."/>
        </authorList>
    </citation>
    <scope>NUCLEOTIDE SEQUENCE</scope>
</reference>
<evidence type="ECO:0000256" key="1">
    <source>
        <dbReference type="SAM" id="MobiDB-lite"/>
    </source>
</evidence>
<name>A0A7S1AE96_NOCSC</name>
<feature type="compositionally biased region" description="Low complexity" evidence="1">
    <location>
        <begin position="39"/>
        <end position="55"/>
    </location>
</feature>
<accession>A0A7S1AE96</accession>
<sequence length="417" mass="45885">MSVEQDVEVEQVSWHQGKNKVPTSWDQGESVTEGNGEDSLSAVGSASTVASTASTCEFTESQTTDGRRSSSSGTATDRRDTKVSTTATPSFQPPGGSDVFPVVGAVLEEVAALRTMCSCMCDSMSELRESFAALSKENREVLQQQSETRAALGRLQVIKEHPVGHDPGPSDKQQSVASKGNLKEVQFHARFAPHSQVVCERPSRSRGNVEERSPNEMDIVTRSKAALARMHVLEERLAGYEPGPSDKPQRVAEKEDNLKEVESDAFFVPLSQVVSGALARVMGNDDQQSQQKLDAVMHRKVACEYADQRACSTDANFDRKRGPQRKGEQEVLCKLLRMRLAAKERDSDLSGTHVDAALHGPNERKDNVQSFVAKRELRYSPNAILEIMKVQLRQKLAVKLREVAAIAPLFQLIPVLW</sequence>
<gene>
    <name evidence="2" type="ORF">NSCI0253_LOCUS24748</name>
</gene>